<dbReference type="KEGG" id="ter:Tery_1219"/>
<reference evidence="2" key="1">
    <citation type="submission" date="2006-06" db="EMBL/GenBank/DDBJ databases">
        <title>Complete sequence of Trichodesmium erythraeum IMS101.</title>
        <authorList>
            <consortium name="US DOE Joint Genome Institute"/>
            <person name="Copeland A."/>
            <person name="Lucas S."/>
            <person name="Lapidus A."/>
            <person name="Barry K."/>
            <person name="Detter J.C."/>
            <person name="Glavina del Rio T."/>
            <person name="Hammon N."/>
            <person name="Israni S."/>
            <person name="Dalin E."/>
            <person name="Tice H."/>
            <person name="Pitluck S."/>
            <person name="Kiss H."/>
            <person name="Munk A.C."/>
            <person name="Brettin T."/>
            <person name="Bruce D."/>
            <person name="Han C."/>
            <person name="Tapia R."/>
            <person name="Gilna P."/>
            <person name="Schmutz J."/>
            <person name="Larimer F."/>
            <person name="Land M."/>
            <person name="Hauser L."/>
            <person name="Kyrpides N."/>
            <person name="Kim E."/>
            <person name="Richardson P."/>
        </authorList>
    </citation>
    <scope>NUCLEOTIDE SEQUENCE [LARGE SCALE GENOMIC DNA]</scope>
    <source>
        <strain evidence="2">IMS101</strain>
    </source>
</reference>
<organism evidence="2">
    <name type="scientific">Trichodesmium erythraeum (strain IMS101)</name>
    <dbReference type="NCBI Taxonomy" id="203124"/>
    <lineage>
        <taxon>Bacteria</taxon>
        <taxon>Bacillati</taxon>
        <taxon>Cyanobacteriota</taxon>
        <taxon>Cyanophyceae</taxon>
        <taxon>Oscillatoriophycideae</taxon>
        <taxon>Oscillatoriales</taxon>
        <taxon>Microcoleaceae</taxon>
        <taxon>Trichodesmium</taxon>
    </lineage>
</organism>
<dbReference type="eggNOG" id="COG3335">
    <property type="taxonomic scope" value="Bacteria"/>
</dbReference>
<dbReference type="AlphaFoldDB" id="Q116K1"/>
<feature type="region of interest" description="Disordered" evidence="1">
    <location>
        <begin position="1"/>
        <end position="26"/>
    </location>
</feature>
<evidence type="ECO:0000313" key="2">
    <source>
        <dbReference type="EMBL" id="ABG50573.1"/>
    </source>
</evidence>
<evidence type="ECO:0000256" key="1">
    <source>
        <dbReference type="SAM" id="MobiDB-lite"/>
    </source>
</evidence>
<dbReference type="EMBL" id="CP000393">
    <property type="protein sequence ID" value="ABG50573.1"/>
    <property type="molecule type" value="Genomic_DNA"/>
</dbReference>
<protein>
    <submittedName>
        <fullName evidence="2">Putative transposase gene of IS630 family insertion sequence ISY100h</fullName>
    </submittedName>
</protein>
<sequence length="52" mass="5928">MVKKRGKFSGDRQGKRGKRENLVPGIKKGKKDLIPSMIFIGSLNVENWEGWL</sequence>
<dbReference type="HOGENOM" id="CLU_212847_0_0_3"/>
<accession>Q116K1</accession>
<name>Q116K1_TRIEI</name>
<gene>
    <name evidence="2" type="ordered locus">Tery_1219</name>
</gene>
<proteinExistence type="predicted"/>